<dbReference type="SUPFAM" id="SSF51261">
    <property type="entry name" value="Duplicated hybrid motif"/>
    <property type="match status" value="1"/>
</dbReference>
<evidence type="ECO:0000256" key="15">
    <source>
        <dbReference type="ARBA" id="ARBA00081008"/>
    </source>
</evidence>
<dbReference type="Gene3D" id="2.70.70.10">
    <property type="entry name" value="Glucose Permease (Domain IIA)"/>
    <property type="match status" value="1"/>
</dbReference>
<evidence type="ECO:0000256" key="8">
    <source>
        <dbReference type="ARBA" id="ARBA00022777"/>
    </source>
</evidence>
<protein>
    <recommendedName>
        <fullName evidence="14">PTS system sucrose-specific EIIBCA component</fullName>
        <ecNumber evidence="11">2.7.1.211</ecNumber>
    </recommendedName>
    <alternativeName>
        <fullName evidence="15">EIIBCA-Scr</fullName>
    </alternativeName>
</protein>
<evidence type="ECO:0000256" key="10">
    <source>
        <dbReference type="ARBA" id="ARBA00023136"/>
    </source>
</evidence>
<evidence type="ECO:0000256" key="5">
    <source>
        <dbReference type="ARBA" id="ARBA00022679"/>
    </source>
</evidence>
<feature type="transmembrane region" description="Helical" evidence="17">
    <location>
        <begin position="234"/>
        <end position="253"/>
    </location>
</feature>
<dbReference type="Proteomes" id="UP000269226">
    <property type="component" value="Chromosome"/>
</dbReference>
<dbReference type="InterPro" id="IPR011055">
    <property type="entry name" value="Dup_hybrid_motif"/>
</dbReference>
<dbReference type="AlphaFoldDB" id="A0A2Z5Y1M2"/>
<keyword evidence="7 17" id="KW-0812">Transmembrane</keyword>
<organism evidence="21 22">
    <name type="scientific">Melissococcus plutonius</name>
    <dbReference type="NCBI Taxonomy" id="33970"/>
    <lineage>
        <taxon>Bacteria</taxon>
        <taxon>Bacillati</taxon>
        <taxon>Bacillota</taxon>
        <taxon>Bacilli</taxon>
        <taxon>Lactobacillales</taxon>
        <taxon>Enterococcaceae</taxon>
        <taxon>Melissococcus</taxon>
    </lineage>
</organism>
<sequence>METNQEIARRVIKDVGGKDNVISVVHCATRLRFKLKDEKKANTEQLKKDPAILQVIQSGGQYQVVIGPKVGDVYDELMKENHLSANDSHNESQKKENILSRLIDIISAIFTPFLGALAGAGILKGFLTLALTLNWLSDRSGVYLVFFAIADGIFTYLPILLAFTAAKKFNTNRYLAVCLAMALVHPGINELAGKTLSFWGIPVILGPNGYISSVIPIILAVFIQQYVERFFKKIIPSFLQIIGVPLGVFLIMAPITFIIIGPIGIVLGNLLGGIYNTLYNFSPLVAGIIMGGFWQVLVIFGMHWGLVPIMMLNVSQFGQDTLMPILLPAVLSQGGAAFAVFFMSKNLKLKELALSSSITSIFGITEPTVYGVTLPLKRPFIAACIGGAVGGGFIAFKHVQNFSFGLVSLLSLPGFIPKDTKNMTGLISAAIGVVIAVIIAFILTFILGFQDEPDSALATVGKDNDDIPVEKSQTEKDALNSTNQSEDQMILASPLTGNILPLEEIEDEVFSTGALGQGVAIDPLEGVLYAPADGELTTLFPTGHAIGLTTSDGIEVLIHLGMNTVKLKGEGFEVLTQQGAQVKKGDLLVKFDIGKIKAAGYSIITPIVITNTSNYAKIMVIDQQKIAHGEELLTIISKKAEINHS</sequence>
<dbReference type="PROSITE" id="PS51098">
    <property type="entry name" value="PTS_EIIB_TYPE_1"/>
    <property type="match status" value="1"/>
</dbReference>
<proteinExistence type="predicted"/>
<dbReference type="GO" id="GO:0022878">
    <property type="term" value="F:protein-N(PI)-phosphohistidine-sucrose phosphotransferase system transporter activity"/>
    <property type="evidence" value="ECO:0007669"/>
    <property type="project" value="RHEA"/>
</dbReference>
<dbReference type="GO" id="GO:0015771">
    <property type="term" value="P:trehalose transport"/>
    <property type="evidence" value="ECO:0007669"/>
    <property type="project" value="TreeGrafter"/>
</dbReference>
<feature type="transmembrane region" description="Helical" evidence="17">
    <location>
        <begin position="325"/>
        <end position="343"/>
    </location>
</feature>
<feature type="active site" description="Phosphocysteine intermediate; for EIIB activity" evidence="16">
    <location>
        <position position="27"/>
    </location>
</feature>
<evidence type="ECO:0000256" key="14">
    <source>
        <dbReference type="ARBA" id="ARBA00074554"/>
    </source>
</evidence>
<evidence type="ECO:0000256" key="9">
    <source>
        <dbReference type="ARBA" id="ARBA00022989"/>
    </source>
</evidence>
<keyword evidence="9 17" id="KW-1133">Transmembrane helix</keyword>
<keyword evidence="10 17" id="KW-0472">Membrane</keyword>
<dbReference type="InterPro" id="IPR001127">
    <property type="entry name" value="PTS_EIIA_1_perm"/>
</dbReference>
<dbReference type="InterPro" id="IPR013013">
    <property type="entry name" value="PTS_EIIC_1"/>
</dbReference>
<feature type="transmembrane region" description="Helical" evidence="17">
    <location>
        <begin position="352"/>
        <end position="373"/>
    </location>
</feature>
<dbReference type="InterPro" id="IPR003352">
    <property type="entry name" value="PTS_EIIC"/>
</dbReference>
<feature type="transmembrane region" description="Helical" evidence="17">
    <location>
        <begin position="259"/>
        <end position="278"/>
    </location>
</feature>
<feature type="transmembrane region" description="Helical" evidence="17">
    <location>
        <begin position="143"/>
        <end position="162"/>
    </location>
</feature>
<dbReference type="SUPFAM" id="SSF55604">
    <property type="entry name" value="Glucose permease domain IIB"/>
    <property type="match status" value="1"/>
</dbReference>
<evidence type="ECO:0000256" key="13">
    <source>
        <dbReference type="ARBA" id="ARBA00048931"/>
    </source>
</evidence>
<feature type="domain" description="PTS EIIB type-1" evidence="19">
    <location>
        <begin position="5"/>
        <end position="87"/>
    </location>
</feature>
<dbReference type="Gene3D" id="3.30.1360.60">
    <property type="entry name" value="Glucose permease domain IIB"/>
    <property type="match status" value="1"/>
</dbReference>
<keyword evidence="3" id="KW-1003">Cell membrane</keyword>
<evidence type="ECO:0000259" key="18">
    <source>
        <dbReference type="PROSITE" id="PS51093"/>
    </source>
</evidence>
<dbReference type="FunFam" id="3.30.1360.60:FF:000001">
    <property type="entry name" value="PTS system glucose-specific IIBC component PtsG"/>
    <property type="match status" value="1"/>
</dbReference>
<dbReference type="PROSITE" id="PS51103">
    <property type="entry name" value="PTS_EIIC_TYPE_1"/>
    <property type="match status" value="1"/>
</dbReference>
<name>A0A2Z5Y1M2_9ENTE</name>
<dbReference type="GO" id="GO:0090589">
    <property type="term" value="F:protein-phosphocysteine-trehalose phosphotransferase system transporter activity"/>
    <property type="evidence" value="ECO:0007669"/>
    <property type="project" value="TreeGrafter"/>
</dbReference>
<dbReference type="PANTHER" id="PTHR30175:SF1">
    <property type="entry name" value="PTS SYSTEM ARBUTIN-, CELLOBIOSE-, AND SALICIN-SPECIFIC EIIBC COMPONENT-RELATED"/>
    <property type="match status" value="1"/>
</dbReference>
<feature type="transmembrane region" description="Helical" evidence="17">
    <location>
        <begin position="102"/>
        <end position="123"/>
    </location>
</feature>
<comment type="subcellular location">
    <subcellularLocation>
        <location evidence="1">Cell membrane</location>
        <topology evidence="1">Multi-pass membrane protein</topology>
    </subcellularLocation>
</comment>
<dbReference type="InterPro" id="IPR036878">
    <property type="entry name" value="Glu_permease_IIB"/>
</dbReference>
<dbReference type="NCBIfam" id="TIGR01995">
    <property type="entry name" value="PTS-II-ABC-beta"/>
    <property type="match status" value="1"/>
</dbReference>
<dbReference type="InterPro" id="IPR050558">
    <property type="entry name" value="PTS_Sugar-Specific_Components"/>
</dbReference>
<feature type="transmembrane region" description="Helical" evidence="17">
    <location>
        <begin position="426"/>
        <end position="449"/>
    </location>
</feature>
<feature type="transmembrane region" description="Helical" evidence="17">
    <location>
        <begin position="285"/>
        <end position="305"/>
    </location>
</feature>
<feature type="transmembrane region" description="Helical" evidence="17">
    <location>
        <begin position="379"/>
        <end position="396"/>
    </location>
</feature>
<comment type="catalytic activity">
    <reaction evidence="13">
        <text>N(pros)-phospho-L-histidyl-[protein](out) + sucrose = sucrose 6(G)-phosphate(in) + L-histidyl-[protein]</text>
        <dbReference type="Rhea" id="RHEA:49236"/>
        <dbReference type="Rhea" id="RHEA-COMP:9745"/>
        <dbReference type="Rhea" id="RHEA-COMP:9746"/>
        <dbReference type="ChEBI" id="CHEBI:17992"/>
        <dbReference type="ChEBI" id="CHEBI:29979"/>
        <dbReference type="ChEBI" id="CHEBI:64837"/>
        <dbReference type="ChEBI" id="CHEBI:91002"/>
        <dbReference type="EC" id="2.7.1.211"/>
    </reaction>
</comment>
<gene>
    <name evidence="21" type="ORF">DAT561_0491</name>
</gene>
<reference evidence="21 22" key="1">
    <citation type="submission" date="2018-01" db="EMBL/GenBank/DDBJ databases">
        <title>Whole genome sequence of Melissococcus plutonius DAT561.</title>
        <authorList>
            <person name="Okumura K."/>
            <person name="Takamatsu D."/>
            <person name="Okura M."/>
        </authorList>
    </citation>
    <scope>NUCLEOTIDE SEQUENCE [LARGE SCALE GENOMIC DNA]</scope>
    <source>
        <strain evidence="21 22">DAT561</strain>
    </source>
</reference>
<evidence type="ECO:0000256" key="17">
    <source>
        <dbReference type="SAM" id="Phobius"/>
    </source>
</evidence>
<evidence type="ECO:0000256" key="4">
    <source>
        <dbReference type="ARBA" id="ARBA00022597"/>
    </source>
</evidence>
<dbReference type="EMBL" id="AP018492">
    <property type="protein sequence ID" value="BBC60628.1"/>
    <property type="molecule type" value="Genomic_DNA"/>
</dbReference>
<dbReference type="GO" id="GO:0005886">
    <property type="term" value="C:plasma membrane"/>
    <property type="evidence" value="ECO:0007669"/>
    <property type="project" value="UniProtKB-SubCell"/>
</dbReference>
<comment type="function">
    <text evidence="12">The phosphoenolpyruvate-dependent sugar phosphotransferase system (sugar PTS), a major carbohydrate active transport system, catalyzes the phosphorylation of incoming sugar substrates concomitantly with their translocation across the cell membrane. This system is involved in sucrose transport.</text>
</comment>
<dbReference type="Pfam" id="PF00367">
    <property type="entry name" value="PTS_EIIB"/>
    <property type="match status" value="1"/>
</dbReference>
<evidence type="ECO:0000256" key="7">
    <source>
        <dbReference type="ARBA" id="ARBA00022692"/>
    </source>
</evidence>
<dbReference type="InterPro" id="IPR011297">
    <property type="entry name" value="PTS_IIABC_b_glu"/>
</dbReference>
<dbReference type="PROSITE" id="PS00371">
    <property type="entry name" value="PTS_EIIA_TYPE_1_HIS"/>
    <property type="match status" value="1"/>
</dbReference>
<dbReference type="FunFam" id="2.70.70.10:FF:000001">
    <property type="entry name" value="PTS system glucose-specific IIA component"/>
    <property type="match status" value="1"/>
</dbReference>
<keyword evidence="4" id="KW-0762">Sugar transport</keyword>
<evidence type="ECO:0000313" key="21">
    <source>
        <dbReference type="EMBL" id="BBC60628.1"/>
    </source>
</evidence>
<dbReference type="GO" id="GO:0009401">
    <property type="term" value="P:phosphoenolpyruvate-dependent sugar phosphotransferase system"/>
    <property type="evidence" value="ECO:0007669"/>
    <property type="project" value="UniProtKB-KW"/>
</dbReference>
<evidence type="ECO:0000256" key="16">
    <source>
        <dbReference type="PROSITE-ProRule" id="PRU00421"/>
    </source>
</evidence>
<feature type="transmembrane region" description="Helical" evidence="17">
    <location>
        <begin position="198"/>
        <end position="222"/>
    </location>
</feature>
<dbReference type="PROSITE" id="PS51093">
    <property type="entry name" value="PTS_EIIA_TYPE_1"/>
    <property type="match status" value="1"/>
</dbReference>
<evidence type="ECO:0000256" key="1">
    <source>
        <dbReference type="ARBA" id="ARBA00004651"/>
    </source>
</evidence>
<evidence type="ECO:0000259" key="19">
    <source>
        <dbReference type="PROSITE" id="PS51098"/>
    </source>
</evidence>
<keyword evidence="5 21" id="KW-0808">Transferase</keyword>
<keyword evidence="2" id="KW-0813">Transport</keyword>
<dbReference type="InterPro" id="IPR001996">
    <property type="entry name" value="PTS_IIB_1"/>
</dbReference>
<feature type="domain" description="PTS EIIA type-1" evidence="18">
    <location>
        <begin position="507"/>
        <end position="611"/>
    </location>
</feature>
<keyword evidence="8" id="KW-0418">Kinase</keyword>
<dbReference type="EC" id="2.7.1.211" evidence="11"/>
<evidence type="ECO:0000256" key="3">
    <source>
        <dbReference type="ARBA" id="ARBA00022475"/>
    </source>
</evidence>
<evidence type="ECO:0000256" key="12">
    <source>
        <dbReference type="ARBA" id="ARBA00045139"/>
    </source>
</evidence>
<accession>A0A2Z5Y1M2</accession>
<feature type="domain" description="PTS EIIC type-1" evidence="20">
    <location>
        <begin position="104"/>
        <end position="459"/>
    </location>
</feature>
<evidence type="ECO:0000256" key="6">
    <source>
        <dbReference type="ARBA" id="ARBA00022683"/>
    </source>
</evidence>
<keyword evidence="6" id="KW-0598">Phosphotransferase system</keyword>
<feature type="transmembrane region" description="Helical" evidence="17">
    <location>
        <begin position="174"/>
        <end position="192"/>
    </location>
</feature>
<dbReference type="CDD" id="cd00212">
    <property type="entry name" value="PTS_IIB_glc"/>
    <property type="match status" value="1"/>
</dbReference>
<dbReference type="InterPro" id="IPR018113">
    <property type="entry name" value="PTrfase_EIIB_Cys"/>
</dbReference>
<dbReference type="NCBIfam" id="TIGR00830">
    <property type="entry name" value="PTBA"/>
    <property type="match status" value="1"/>
</dbReference>
<dbReference type="PROSITE" id="PS01035">
    <property type="entry name" value="PTS_EIIB_TYPE_1_CYS"/>
    <property type="match status" value="1"/>
</dbReference>
<dbReference type="GO" id="GO:0016301">
    <property type="term" value="F:kinase activity"/>
    <property type="evidence" value="ECO:0007669"/>
    <property type="project" value="UniProtKB-KW"/>
</dbReference>
<dbReference type="GeneID" id="57043050"/>
<dbReference type="Pfam" id="PF00358">
    <property type="entry name" value="PTS_EIIA_1"/>
    <property type="match status" value="1"/>
</dbReference>
<evidence type="ECO:0000256" key="11">
    <source>
        <dbReference type="ARBA" id="ARBA00044053"/>
    </source>
</evidence>
<evidence type="ECO:0000259" key="20">
    <source>
        <dbReference type="PROSITE" id="PS51103"/>
    </source>
</evidence>
<evidence type="ECO:0000313" key="22">
    <source>
        <dbReference type="Proteomes" id="UP000269226"/>
    </source>
</evidence>
<dbReference type="PANTHER" id="PTHR30175">
    <property type="entry name" value="PHOSPHOTRANSFERASE SYSTEM TRANSPORT PROTEIN"/>
    <property type="match status" value="1"/>
</dbReference>
<dbReference type="Pfam" id="PF02378">
    <property type="entry name" value="PTS_EIIC"/>
    <property type="match status" value="1"/>
</dbReference>
<evidence type="ECO:0000256" key="2">
    <source>
        <dbReference type="ARBA" id="ARBA00022448"/>
    </source>
</evidence>
<dbReference type="RefSeq" id="WP_015694661.1">
    <property type="nucleotide sequence ID" value="NZ_AP018492.1"/>
</dbReference>